<organism evidence="4 5">
    <name type="scientific">Candidatus Magasanikbacteria bacterium RIFCSPHIGHO2_02_FULL_47_14</name>
    <dbReference type="NCBI Taxonomy" id="1798680"/>
    <lineage>
        <taxon>Bacteria</taxon>
        <taxon>Candidatus Magasanikiibacteriota</taxon>
    </lineage>
</organism>
<reference evidence="4 5" key="1">
    <citation type="journal article" date="2016" name="Nat. Commun.">
        <title>Thousands of microbial genomes shed light on interconnected biogeochemical processes in an aquifer system.</title>
        <authorList>
            <person name="Anantharaman K."/>
            <person name="Brown C.T."/>
            <person name="Hug L.A."/>
            <person name="Sharon I."/>
            <person name="Castelle C.J."/>
            <person name="Probst A.J."/>
            <person name="Thomas B.C."/>
            <person name="Singh A."/>
            <person name="Wilkins M.J."/>
            <person name="Karaoz U."/>
            <person name="Brodie E.L."/>
            <person name="Williams K.H."/>
            <person name="Hubbard S.S."/>
            <person name="Banfield J.F."/>
        </authorList>
    </citation>
    <scope>NUCLEOTIDE SEQUENCE [LARGE SCALE GENOMIC DNA]</scope>
</reference>
<gene>
    <name evidence="4" type="ORF">A3J66_00890</name>
</gene>
<dbReference type="PANTHER" id="PTHR43080">
    <property type="entry name" value="CBS DOMAIN-CONTAINING PROTEIN CBSX3, MITOCHONDRIAL"/>
    <property type="match status" value="1"/>
</dbReference>
<dbReference type="PROSITE" id="PS51371">
    <property type="entry name" value="CBS"/>
    <property type="match status" value="2"/>
</dbReference>
<evidence type="ECO:0000313" key="4">
    <source>
        <dbReference type="EMBL" id="OGH67912.1"/>
    </source>
</evidence>
<accession>A0A1F6M8D6</accession>
<dbReference type="PANTHER" id="PTHR43080:SF2">
    <property type="entry name" value="CBS DOMAIN-CONTAINING PROTEIN"/>
    <property type="match status" value="1"/>
</dbReference>
<dbReference type="SMART" id="SM00116">
    <property type="entry name" value="CBS"/>
    <property type="match status" value="2"/>
</dbReference>
<name>A0A1F6M8D6_9BACT</name>
<proteinExistence type="predicted"/>
<dbReference type="STRING" id="1798680.A3J66_00890"/>
<dbReference type="InterPro" id="IPR051257">
    <property type="entry name" value="Diverse_CBS-Domain"/>
</dbReference>
<sequence length="156" mass="17423">MSNQKQYLVKTYMQPRVASILPSATVREAVEKMVAKGTNGLVVVDAENKPVGILSTWDIIRYLVPEYLEKDKHLASFEPESLFMERALQSQNDAVEKFMSSPVHTCKETHSIMEVATLLSEFNIRQLPIVNDDGVVVGYISRTNVKKAIADVLGIV</sequence>
<evidence type="ECO:0000256" key="2">
    <source>
        <dbReference type="PROSITE-ProRule" id="PRU00703"/>
    </source>
</evidence>
<dbReference type="EMBL" id="MFQB01000021">
    <property type="protein sequence ID" value="OGH67912.1"/>
    <property type="molecule type" value="Genomic_DNA"/>
</dbReference>
<protein>
    <recommendedName>
        <fullName evidence="3">CBS domain-containing protein</fullName>
    </recommendedName>
</protein>
<dbReference type="Pfam" id="PF00571">
    <property type="entry name" value="CBS"/>
    <property type="match status" value="2"/>
</dbReference>
<feature type="domain" description="CBS" evidence="3">
    <location>
        <begin position="13"/>
        <end position="70"/>
    </location>
</feature>
<evidence type="ECO:0000256" key="1">
    <source>
        <dbReference type="ARBA" id="ARBA00023122"/>
    </source>
</evidence>
<dbReference type="AlphaFoldDB" id="A0A1F6M8D6"/>
<evidence type="ECO:0000313" key="5">
    <source>
        <dbReference type="Proteomes" id="UP000176282"/>
    </source>
</evidence>
<evidence type="ECO:0000259" key="3">
    <source>
        <dbReference type="PROSITE" id="PS51371"/>
    </source>
</evidence>
<dbReference type="Gene3D" id="3.10.580.10">
    <property type="entry name" value="CBS-domain"/>
    <property type="match status" value="1"/>
</dbReference>
<dbReference type="InterPro" id="IPR000644">
    <property type="entry name" value="CBS_dom"/>
</dbReference>
<dbReference type="InterPro" id="IPR046342">
    <property type="entry name" value="CBS_dom_sf"/>
</dbReference>
<dbReference type="SUPFAM" id="SSF54631">
    <property type="entry name" value="CBS-domain pair"/>
    <property type="match status" value="1"/>
</dbReference>
<comment type="caution">
    <text evidence="4">The sequence shown here is derived from an EMBL/GenBank/DDBJ whole genome shotgun (WGS) entry which is preliminary data.</text>
</comment>
<dbReference type="Proteomes" id="UP000176282">
    <property type="component" value="Unassembled WGS sequence"/>
</dbReference>
<feature type="domain" description="CBS" evidence="3">
    <location>
        <begin position="99"/>
        <end position="155"/>
    </location>
</feature>
<keyword evidence="1 2" id="KW-0129">CBS domain</keyword>